<evidence type="ECO:0000313" key="10">
    <source>
        <dbReference type="Proteomes" id="UP001054945"/>
    </source>
</evidence>
<sequence length="339" mass="38656">MVWGHNQPLLRISWKRKEIKKKKGLLRIWNELSTDFPKLRSRASAPPALYRLGYCRASAFCREKPQQQSMAGENIQGMIVCDESPLSSETSPGPELENLFDDPLLLDGDFCSEEESSFFGYSPHDSLGEVKQEQHLLEDNSTRDSGEVADSPSDFLSVNEGRCSGRRKQRRYRTTFSSSQLEELERSFHISHYPDVFSREELASQIGLTEARVQVWFQNRRAKWRKQEKLSRCKEELSEEEILRAYSRKEQDVADFQREFGEQSDTSEIVSSMNASQLRMDDLSALGIFTMPSDWNTEDTSTDVVQLALDAAGPFNSPAPRLGQKTQIQHSGLRNLASS</sequence>
<feature type="region of interest" description="Disordered" evidence="7">
    <location>
        <begin position="315"/>
        <end position="339"/>
    </location>
</feature>
<keyword evidence="3 5" id="KW-0371">Homeobox</keyword>
<dbReference type="PROSITE" id="PS50071">
    <property type="entry name" value="HOMEOBOX_2"/>
    <property type="match status" value="1"/>
</dbReference>
<comment type="subcellular location">
    <subcellularLocation>
        <location evidence="1 5 6">Nucleus</location>
    </subcellularLocation>
</comment>
<dbReference type="InterPro" id="IPR001356">
    <property type="entry name" value="HD"/>
</dbReference>
<proteinExistence type="predicted"/>
<dbReference type="GO" id="GO:0000981">
    <property type="term" value="F:DNA-binding transcription factor activity, RNA polymerase II-specific"/>
    <property type="evidence" value="ECO:0007669"/>
    <property type="project" value="InterPro"/>
</dbReference>
<feature type="domain" description="Homeobox" evidence="8">
    <location>
        <begin position="167"/>
        <end position="227"/>
    </location>
</feature>
<dbReference type="FunFam" id="1.10.10.60:FF:000291">
    <property type="entry name" value="ALX homeobox protein 1"/>
    <property type="match status" value="1"/>
</dbReference>
<dbReference type="PRINTS" id="PR00031">
    <property type="entry name" value="HTHREPRESSR"/>
</dbReference>
<keyword evidence="2 5" id="KW-0238">DNA-binding</keyword>
<comment type="caution">
    <text evidence="9">The sequence shown here is derived from an EMBL/GenBank/DDBJ whole genome shotgun (WGS) entry which is preliminary data.</text>
</comment>
<dbReference type="InterPro" id="IPR050649">
    <property type="entry name" value="Paired_Homeobox_TFs"/>
</dbReference>
<dbReference type="InterPro" id="IPR000047">
    <property type="entry name" value="HTH_motif"/>
</dbReference>
<protein>
    <submittedName>
        <fullName evidence="9">Homeobox protein aristaless</fullName>
    </submittedName>
</protein>
<dbReference type="SUPFAM" id="SSF46689">
    <property type="entry name" value="Homeodomain-like"/>
    <property type="match status" value="1"/>
</dbReference>
<dbReference type="PROSITE" id="PS00027">
    <property type="entry name" value="HOMEOBOX_1"/>
    <property type="match status" value="1"/>
</dbReference>
<organism evidence="9 10">
    <name type="scientific">Caerostris extrusa</name>
    <name type="common">Bark spider</name>
    <name type="synonym">Caerostris bankana</name>
    <dbReference type="NCBI Taxonomy" id="172846"/>
    <lineage>
        <taxon>Eukaryota</taxon>
        <taxon>Metazoa</taxon>
        <taxon>Ecdysozoa</taxon>
        <taxon>Arthropoda</taxon>
        <taxon>Chelicerata</taxon>
        <taxon>Arachnida</taxon>
        <taxon>Araneae</taxon>
        <taxon>Araneomorphae</taxon>
        <taxon>Entelegynae</taxon>
        <taxon>Araneoidea</taxon>
        <taxon>Araneidae</taxon>
        <taxon>Caerostris</taxon>
    </lineage>
</organism>
<evidence type="ECO:0000256" key="3">
    <source>
        <dbReference type="ARBA" id="ARBA00023155"/>
    </source>
</evidence>
<keyword evidence="4 5" id="KW-0539">Nucleus</keyword>
<dbReference type="PANTHER" id="PTHR24329:SF543">
    <property type="entry name" value="FI01017P-RELATED"/>
    <property type="match status" value="1"/>
</dbReference>
<dbReference type="InterPro" id="IPR017970">
    <property type="entry name" value="Homeobox_CS"/>
</dbReference>
<dbReference type="SMART" id="SM00389">
    <property type="entry name" value="HOX"/>
    <property type="match status" value="1"/>
</dbReference>
<accession>A0AAV4SSJ0</accession>
<name>A0AAV4SSJ0_CAEEX</name>
<dbReference type="Pfam" id="PF00046">
    <property type="entry name" value="Homeodomain"/>
    <property type="match status" value="1"/>
</dbReference>
<evidence type="ECO:0000256" key="5">
    <source>
        <dbReference type="PROSITE-ProRule" id="PRU00108"/>
    </source>
</evidence>
<dbReference type="PANTHER" id="PTHR24329">
    <property type="entry name" value="HOMEOBOX PROTEIN ARISTALESS"/>
    <property type="match status" value="1"/>
</dbReference>
<dbReference type="AlphaFoldDB" id="A0AAV4SSJ0"/>
<dbReference type="EMBL" id="BPLR01010160">
    <property type="protein sequence ID" value="GIY37333.1"/>
    <property type="molecule type" value="Genomic_DNA"/>
</dbReference>
<dbReference type="GO" id="GO:0005634">
    <property type="term" value="C:nucleus"/>
    <property type="evidence" value="ECO:0007669"/>
    <property type="project" value="UniProtKB-SubCell"/>
</dbReference>
<dbReference type="Proteomes" id="UP001054945">
    <property type="component" value="Unassembled WGS sequence"/>
</dbReference>
<evidence type="ECO:0000256" key="6">
    <source>
        <dbReference type="RuleBase" id="RU000682"/>
    </source>
</evidence>
<reference evidence="9 10" key="1">
    <citation type="submission" date="2021-06" db="EMBL/GenBank/DDBJ databases">
        <title>Caerostris extrusa draft genome.</title>
        <authorList>
            <person name="Kono N."/>
            <person name="Arakawa K."/>
        </authorList>
    </citation>
    <scope>NUCLEOTIDE SEQUENCE [LARGE SCALE GENOMIC DNA]</scope>
</reference>
<dbReference type="Gene3D" id="1.10.10.60">
    <property type="entry name" value="Homeodomain-like"/>
    <property type="match status" value="1"/>
</dbReference>
<gene>
    <name evidence="9" type="primary">al</name>
    <name evidence="9" type="ORF">CEXT_443151</name>
</gene>
<keyword evidence="10" id="KW-1185">Reference proteome</keyword>
<evidence type="ECO:0000256" key="4">
    <source>
        <dbReference type="ARBA" id="ARBA00023242"/>
    </source>
</evidence>
<evidence type="ECO:0000313" key="9">
    <source>
        <dbReference type="EMBL" id="GIY37333.1"/>
    </source>
</evidence>
<dbReference type="CDD" id="cd00086">
    <property type="entry name" value="homeodomain"/>
    <property type="match status" value="1"/>
</dbReference>
<feature type="compositionally biased region" description="Polar residues" evidence="7">
    <location>
        <begin position="324"/>
        <end position="339"/>
    </location>
</feature>
<dbReference type="GO" id="GO:0000977">
    <property type="term" value="F:RNA polymerase II transcription regulatory region sequence-specific DNA binding"/>
    <property type="evidence" value="ECO:0007669"/>
    <property type="project" value="TreeGrafter"/>
</dbReference>
<evidence type="ECO:0000256" key="1">
    <source>
        <dbReference type="ARBA" id="ARBA00004123"/>
    </source>
</evidence>
<evidence type="ECO:0000256" key="7">
    <source>
        <dbReference type="SAM" id="MobiDB-lite"/>
    </source>
</evidence>
<evidence type="ECO:0000259" key="8">
    <source>
        <dbReference type="PROSITE" id="PS50071"/>
    </source>
</evidence>
<evidence type="ECO:0000256" key="2">
    <source>
        <dbReference type="ARBA" id="ARBA00023125"/>
    </source>
</evidence>
<feature type="DNA-binding region" description="Homeobox" evidence="5">
    <location>
        <begin position="169"/>
        <end position="228"/>
    </location>
</feature>
<dbReference type="InterPro" id="IPR009057">
    <property type="entry name" value="Homeodomain-like_sf"/>
</dbReference>